<dbReference type="AlphaFoldDB" id="A0A7W8DGX9"/>
<accession>A0A7W8DGX9</accession>
<evidence type="ECO:0000256" key="2">
    <source>
        <dbReference type="ARBA" id="ARBA00022801"/>
    </source>
</evidence>
<dbReference type="EMBL" id="JACHID010000006">
    <property type="protein sequence ID" value="MBB5021812.1"/>
    <property type="molecule type" value="Genomic_DNA"/>
</dbReference>
<name>A0A7W8DGX9_9BACT</name>
<keyword evidence="4" id="KW-1185">Reference proteome</keyword>
<dbReference type="Proteomes" id="UP000528322">
    <property type="component" value="Unassembled WGS sequence"/>
</dbReference>
<evidence type="ECO:0000313" key="4">
    <source>
        <dbReference type="Proteomes" id="UP000528322"/>
    </source>
</evidence>
<dbReference type="SUPFAM" id="SSF54637">
    <property type="entry name" value="Thioesterase/thiol ester dehydrase-isomerase"/>
    <property type="match status" value="1"/>
</dbReference>
<dbReference type="Gene3D" id="3.10.129.10">
    <property type="entry name" value="Hotdog Thioesterase"/>
    <property type="match status" value="1"/>
</dbReference>
<dbReference type="NCBIfam" id="TIGR00051">
    <property type="entry name" value="YbgC/FadM family acyl-CoA thioesterase"/>
    <property type="match status" value="1"/>
</dbReference>
<dbReference type="InterPro" id="IPR029069">
    <property type="entry name" value="HotDog_dom_sf"/>
</dbReference>
<comment type="caution">
    <text evidence="3">The sequence shown here is derived from an EMBL/GenBank/DDBJ whole genome shotgun (WGS) entry which is preliminary data.</text>
</comment>
<dbReference type="Pfam" id="PF13279">
    <property type="entry name" value="4HBT_2"/>
    <property type="match status" value="1"/>
</dbReference>
<keyword evidence="2 3" id="KW-0378">Hydrolase</keyword>
<evidence type="ECO:0000256" key="1">
    <source>
        <dbReference type="ARBA" id="ARBA00005953"/>
    </source>
</evidence>
<organism evidence="3 4">
    <name type="scientific">Desulfurispira natronophila</name>
    <dbReference type="NCBI Taxonomy" id="682562"/>
    <lineage>
        <taxon>Bacteria</taxon>
        <taxon>Pseudomonadati</taxon>
        <taxon>Chrysiogenota</taxon>
        <taxon>Chrysiogenia</taxon>
        <taxon>Chrysiogenales</taxon>
        <taxon>Chrysiogenaceae</taxon>
        <taxon>Desulfurispira</taxon>
    </lineage>
</organism>
<dbReference type="RefSeq" id="WP_183731204.1">
    <property type="nucleotide sequence ID" value="NZ_JACHID010000006.1"/>
</dbReference>
<dbReference type="InterPro" id="IPR006684">
    <property type="entry name" value="YbgC/YbaW"/>
</dbReference>
<proteinExistence type="inferred from homology"/>
<dbReference type="CDD" id="cd00586">
    <property type="entry name" value="4HBT"/>
    <property type="match status" value="1"/>
</dbReference>
<protein>
    <submittedName>
        <fullName evidence="3">Acyl-CoA thioester hydrolase</fullName>
        <ecNumber evidence="3">3.1.2.-</ecNumber>
    </submittedName>
</protein>
<dbReference type="InterPro" id="IPR050563">
    <property type="entry name" value="4-hydroxybenzoyl-CoA_TE"/>
</dbReference>
<reference evidence="3 4" key="1">
    <citation type="submission" date="2020-08" db="EMBL/GenBank/DDBJ databases">
        <title>Genomic Encyclopedia of Type Strains, Phase IV (KMG-IV): sequencing the most valuable type-strain genomes for metagenomic binning, comparative biology and taxonomic classification.</title>
        <authorList>
            <person name="Goeker M."/>
        </authorList>
    </citation>
    <scope>NUCLEOTIDE SEQUENCE [LARGE SCALE GENOMIC DNA]</scope>
    <source>
        <strain evidence="3 4">DSM 22071</strain>
    </source>
</reference>
<sequence length="133" mass="14979">MAIFTATLSLEVRDYECDFQGIVNNAVYLNYLEHARHEFVRQLGLDVVQLAQQGINLVMVRAEVDYRSSLRSGDDFVVETSLEALSKIRYLFRQVITRSSDGCLSVEAAIYVASLDRRGRPRAFAEVNGVLTS</sequence>
<evidence type="ECO:0000313" key="3">
    <source>
        <dbReference type="EMBL" id="MBB5021812.1"/>
    </source>
</evidence>
<dbReference type="GO" id="GO:0047617">
    <property type="term" value="F:fatty acyl-CoA hydrolase activity"/>
    <property type="evidence" value="ECO:0007669"/>
    <property type="project" value="TreeGrafter"/>
</dbReference>
<gene>
    <name evidence="3" type="ORF">HNR37_001126</name>
</gene>
<comment type="similarity">
    <text evidence="1">Belongs to the 4-hydroxybenzoyl-CoA thioesterase family.</text>
</comment>
<dbReference type="PANTHER" id="PTHR31793">
    <property type="entry name" value="4-HYDROXYBENZOYL-COA THIOESTERASE FAMILY MEMBER"/>
    <property type="match status" value="1"/>
</dbReference>
<dbReference type="PIRSF" id="PIRSF003230">
    <property type="entry name" value="YbgC"/>
    <property type="match status" value="1"/>
</dbReference>
<dbReference type="EC" id="3.1.2.-" evidence="3"/>
<dbReference type="PANTHER" id="PTHR31793:SF27">
    <property type="entry name" value="NOVEL THIOESTERASE SUPERFAMILY DOMAIN AND SAPOSIN A-TYPE DOMAIN CONTAINING PROTEIN (0610012H03RIK)"/>
    <property type="match status" value="1"/>
</dbReference>